<dbReference type="Pfam" id="PF00005">
    <property type="entry name" value="ABC_tran"/>
    <property type="match status" value="1"/>
</dbReference>
<evidence type="ECO:0000259" key="6">
    <source>
        <dbReference type="PROSITE" id="PS50893"/>
    </source>
</evidence>
<name>A0A1F6M5X8_9BACT</name>
<protein>
    <recommendedName>
        <fullName evidence="6">ABC transporter domain-containing protein</fullName>
    </recommendedName>
</protein>
<comment type="caution">
    <text evidence="7">The sequence shown here is derived from an EMBL/GenBank/DDBJ whole genome shotgun (WGS) entry which is preliminary data.</text>
</comment>
<dbReference type="GO" id="GO:0015658">
    <property type="term" value="F:branched-chain amino acid transmembrane transporter activity"/>
    <property type="evidence" value="ECO:0007669"/>
    <property type="project" value="TreeGrafter"/>
</dbReference>
<evidence type="ECO:0000256" key="2">
    <source>
        <dbReference type="ARBA" id="ARBA00022448"/>
    </source>
</evidence>
<dbReference type="SMART" id="SM00382">
    <property type="entry name" value="AAA"/>
    <property type="match status" value="1"/>
</dbReference>
<dbReference type="EMBL" id="MFPX01000009">
    <property type="protein sequence ID" value="OGH67016.1"/>
    <property type="molecule type" value="Genomic_DNA"/>
</dbReference>
<keyword evidence="4" id="KW-0067">ATP-binding</keyword>
<evidence type="ECO:0000256" key="1">
    <source>
        <dbReference type="ARBA" id="ARBA00005417"/>
    </source>
</evidence>
<dbReference type="InterPro" id="IPR052156">
    <property type="entry name" value="BCAA_Transport_ATP-bd_LivF"/>
</dbReference>
<dbReference type="CDD" id="cd03224">
    <property type="entry name" value="ABC_TM1139_LivF_branched"/>
    <property type="match status" value="1"/>
</dbReference>
<dbReference type="Proteomes" id="UP000178742">
    <property type="component" value="Unassembled WGS sequence"/>
</dbReference>
<dbReference type="InterPro" id="IPR017871">
    <property type="entry name" value="ABC_transporter-like_CS"/>
</dbReference>
<dbReference type="Gene3D" id="3.40.50.300">
    <property type="entry name" value="P-loop containing nucleotide triphosphate hydrolases"/>
    <property type="match status" value="1"/>
</dbReference>
<feature type="domain" description="ABC transporter" evidence="6">
    <location>
        <begin position="4"/>
        <end position="237"/>
    </location>
</feature>
<keyword evidence="5" id="KW-0029">Amino-acid transport</keyword>
<comment type="similarity">
    <text evidence="1">Belongs to the ABC transporter superfamily.</text>
</comment>
<dbReference type="PANTHER" id="PTHR43820">
    <property type="entry name" value="HIGH-AFFINITY BRANCHED-CHAIN AMINO ACID TRANSPORT ATP-BINDING PROTEIN LIVF"/>
    <property type="match status" value="1"/>
</dbReference>
<reference evidence="7 8" key="1">
    <citation type="journal article" date="2016" name="Nat. Commun.">
        <title>Thousands of microbial genomes shed light on interconnected biogeochemical processes in an aquifer system.</title>
        <authorList>
            <person name="Anantharaman K."/>
            <person name="Brown C.T."/>
            <person name="Hug L.A."/>
            <person name="Sharon I."/>
            <person name="Castelle C.J."/>
            <person name="Probst A.J."/>
            <person name="Thomas B.C."/>
            <person name="Singh A."/>
            <person name="Wilkins M.J."/>
            <person name="Karaoz U."/>
            <person name="Brodie E.L."/>
            <person name="Williams K.H."/>
            <person name="Hubbard S.S."/>
            <person name="Banfield J.F."/>
        </authorList>
    </citation>
    <scope>NUCLEOTIDE SEQUENCE [LARGE SCALE GENOMIC DNA]</scope>
</reference>
<accession>A0A1F6M5X8</accession>
<dbReference type="PROSITE" id="PS00211">
    <property type="entry name" value="ABC_TRANSPORTER_1"/>
    <property type="match status" value="1"/>
</dbReference>
<keyword evidence="2" id="KW-0813">Transport</keyword>
<dbReference type="AlphaFoldDB" id="A0A1F6M5X8"/>
<evidence type="ECO:0000313" key="7">
    <source>
        <dbReference type="EMBL" id="OGH67016.1"/>
    </source>
</evidence>
<proteinExistence type="inferred from homology"/>
<evidence type="ECO:0000256" key="5">
    <source>
        <dbReference type="ARBA" id="ARBA00022970"/>
    </source>
</evidence>
<dbReference type="PANTHER" id="PTHR43820:SF4">
    <property type="entry name" value="HIGH-AFFINITY BRANCHED-CHAIN AMINO ACID TRANSPORT ATP-BINDING PROTEIN LIVF"/>
    <property type="match status" value="1"/>
</dbReference>
<organism evidence="7 8">
    <name type="scientific">Candidatus Magasanikbacteria bacterium RIFCSPHIGHO2_02_FULL_41_13</name>
    <dbReference type="NCBI Taxonomy" id="1798676"/>
    <lineage>
        <taxon>Bacteria</taxon>
        <taxon>Candidatus Magasanikiibacteriota</taxon>
    </lineage>
</organism>
<dbReference type="InterPro" id="IPR027417">
    <property type="entry name" value="P-loop_NTPase"/>
</dbReference>
<evidence type="ECO:0000256" key="3">
    <source>
        <dbReference type="ARBA" id="ARBA00022741"/>
    </source>
</evidence>
<dbReference type="GO" id="GO:0015807">
    <property type="term" value="P:L-amino acid transport"/>
    <property type="evidence" value="ECO:0007669"/>
    <property type="project" value="TreeGrafter"/>
</dbReference>
<dbReference type="STRING" id="1798676.A3B90_02085"/>
<dbReference type="PROSITE" id="PS50893">
    <property type="entry name" value="ABC_TRANSPORTER_2"/>
    <property type="match status" value="1"/>
</dbReference>
<dbReference type="InterPro" id="IPR003593">
    <property type="entry name" value="AAA+_ATPase"/>
</dbReference>
<evidence type="ECO:0000256" key="4">
    <source>
        <dbReference type="ARBA" id="ARBA00022840"/>
    </source>
</evidence>
<evidence type="ECO:0000313" key="8">
    <source>
        <dbReference type="Proteomes" id="UP000178742"/>
    </source>
</evidence>
<sequence length="239" mass="26502">MLILQIKNLSAGYKDLPVLKNVSLNLEEGTLAVLMGPNGAGKSTLLRSIFALTDMTSGDIFFENEKITKIPASELLSKGVAFVSQGRVNFSTLNVRDNLLLGAHHLKDKAELEKQLQEVYAQFPILKEKQRDYAFALSGGQQQMLAIGRALMNKPKLLLMDEPSLGLAPKLVKEVFQKIVEIRDRFQTTILIVEHNLKSLLDIADYGYVLVQGEIVVEDSCKALKQSDIMKKVFVGGLE</sequence>
<dbReference type="InterPro" id="IPR003439">
    <property type="entry name" value="ABC_transporter-like_ATP-bd"/>
</dbReference>
<keyword evidence="3" id="KW-0547">Nucleotide-binding</keyword>
<dbReference type="SUPFAM" id="SSF52540">
    <property type="entry name" value="P-loop containing nucleoside triphosphate hydrolases"/>
    <property type="match status" value="1"/>
</dbReference>
<dbReference type="GO" id="GO:0016887">
    <property type="term" value="F:ATP hydrolysis activity"/>
    <property type="evidence" value="ECO:0007669"/>
    <property type="project" value="InterPro"/>
</dbReference>
<dbReference type="GO" id="GO:0005524">
    <property type="term" value="F:ATP binding"/>
    <property type="evidence" value="ECO:0007669"/>
    <property type="project" value="UniProtKB-KW"/>
</dbReference>
<gene>
    <name evidence="7" type="ORF">A3B90_02085</name>
</gene>